<dbReference type="AlphaFoldDB" id="A0A6J8EUH3"/>
<dbReference type="GO" id="GO:0045053">
    <property type="term" value="P:protein retention in Golgi apparatus"/>
    <property type="evidence" value="ECO:0007669"/>
    <property type="project" value="TreeGrafter"/>
</dbReference>
<dbReference type="OrthoDB" id="428159at2759"/>
<organism evidence="2 3">
    <name type="scientific">Mytilus coruscus</name>
    <name type="common">Sea mussel</name>
    <dbReference type="NCBI Taxonomy" id="42192"/>
    <lineage>
        <taxon>Eukaryota</taxon>
        <taxon>Metazoa</taxon>
        <taxon>Spiralia</taxon>
        <taxon>Lophotrochozoa</taxon>
        <taxon>Mollusca</taxon>
        <taxon>Bivalvia</taxon>
        <taxon>Autobranchia</taxon>
        <taxon>Pteriomorphia</taxon>
        <taxon>Mytilida</taxon>
        <taxon>Mytiloidea</taxon>
        <taxon>Mytilidae</taxon>
        <taxon>Mytilinae</taxon>
        <taxon>Mytilus</taxon>
    </lineage>
</organism>
<reference evidence="2 3" key="1">
    <citation type="submission" date="2020-06" db="EMBL/GenBank/DDBJ databases">
        <authorList>
            <person name="Li R."/>
            <person name="Bekaert M."/>
        </authorList>
    </citation>
    <scope>NUCLEOTIDE SEQUENCE [LARGE SCALE GENOMIC DNA]</scope>
    <source>
        <strain evidence="3">wild</strain>
    </source>
</reference>
<proteinExistence type="inferred from homology"/>
<comment type="similarity">
    <text evidence="1">Belongs to the VPS13 family.</text>
</comment>
<gene>
    <name evidence="2" type="ORF">MCOR_56111</name>
</gene>
<dbReference type="GO" id="GO:0006623">
    <property type="term" value="P:protein targeting to vacuole"/>
    <property type="evidence" value="ECO:0007669"/>
    <property type="project" value="TreeGrafter"/>
</dbReference>
<name>A0A6J8EUH3_MYTCO</name>
<dbReference type="PANTHER" id="PTHR16166:SF93">
    <property type="entry name" value="INTERMEMBRANE LIPID TRANSFER PROTEIN VPS13"/>
    <property type="match status" value="1"/>
</dbReference>
<dbReference type="Proteomes" id="UP000507470">
    <property type="component" value="Unassembled WGS sequence"/>
</dbReference>
<accession>A0A6J8EUH3</accession>
<dbReference type="InterPro" id="IPR026847">
    <property type="entry name" value="VPS13"/>
</dbReference>
<dbReference type="PANTHER" id="PTHR16166">
    <property type="entry name" value="VACUOLAR PROTEIN SORTING-ASSOCIATED PROTEIN VPS13"/>
    <property type="match status" value="1"/>
</dbReference>
<sequence>MLLLKNDDKILSFDKGSTLSDVEFISLTSIDIASFNDLATHLVYIRDTKVRSSRTYLGIFLTKIRSGMSNKLMTTIFNVRKDSIRRAVATVRKNLMQTFVPKHLGFNHISREKLIENHTRPLAQTLFGNEFNPAILVIDVTYIHIYTEKRSISVSTSYIQHAQASASRKILRVCKYYRLFCQRYGSSSWCKIDAASADFPSITEDDLRNLTLDVYQIKLAKSYVAEHVTENNDFEHGGLNVDCQVTKLGTVVTFSEYRDGMATVLLVNHTEKSMIQFNQSDVLTKHSLKAKQYLLYTWENSTCKREIIWACGQTKNQKNDLQQDKIGEVSVHDNSKIYWVSFMNGLQRCLLFTEDLGFATVAHEAVGPERLKLEINICMQGLGLSLVNDYKQIEVAYLGVRSSGILWEEKKERFTILNRETGETLEKAYQQYVAELEKGHTPTARISLNRNIEVDWNDMMMYKPNKISIRRRVQKGIWLQIKTSPHQKNNSCQYTETSASEPCTKLRILTGNPNHGKILQFKYVKAIFEQEMTLKVDLRFINELFALLPTSASYSRDQQKRLIENDYQTANAAFKIGTKPSLGNIHVYDHLSISPIKVSRELIAFI</sequence>
<dbReference type="EMBL" id="CACVKT020009964">
    <property type="protein sequence ID" value="CAC5424187.1"/>
    <property type="molecule type" value="Genomic_DNA"/>
</dbReference>
<protein>
    <submittedName>
        <fullName evidence="2">VPS13A_C</fullName>
    </submittedName>
</protein>
<evidence type="ECO:0000313" key="2">
    <source>
        <dbReference type="EMBL" id="CAC5424187.1"/>
    </source>
</evidence>
<evidence type="ECO:0000256" key="1">
    <source>
        <dbReference type="ARBA" id="ARBA00006545"/>
    </source>
</evidence>
<keyword evidence="3" id="KW-1185">Reference proteome</keyword>
<evidence type="ECO:0000313" key="3">
    <source>
        <dbReference type="Proteomes" id="UP000507470"/>
    </source>
</evidence>